<dbReference type="Proteomes" id="UP000215563">
    <property type="component" value="Unassembled WGS sequence"/>
</dbReference>
<accession>A0A229S7V2</accession>
<gene>
    <name evidence="1" type="ORF">CFP75_01750</name>
</gene>
<protein>
    <recommendedName>
        <fullName evidence="3">HAF repeat-containing protein</fullName>
    </recommendedName>
</protein>
<proteinExistence type="predicted"/>
<dbReference type="NCBIfam" id="TIGR02913">
    <property type="entry name" value="HAF_rpt"/>
    <property type="match status" value="1"/>
</dbReference>
<sequence>MIGGGVATAVAATPHYTLTVAPDAVQRYTGINNNGDAIGIGMSGSQSGFVIKAGTTTPIFLSTAADPGNAHQFTDAHAINDKGEVVGDIFPSGSPNILRAARWPTAGATGVDLEVDPAQPFFDVEATGINDNGLIAGRTVDPASKVTAWTVNGREITRLPFLPGGAQARARAVNNTGLVVGGSAVSASAASAAAWQNGRVRDLGVLPGGNFAEALAVNSAGVAVGVSNNTPSGEGISQRAVEFSGGKVLDLNIAGTGPISNSTANGINDSGVIVGALPNGGAYVYRDGVATDLNTLIPPGTGFHIINATAINNNGTIVGTARKGFGGRTFGVLLTPAA</sequence>
<reference evidence="1 2" key="1">
    <citation type="submission" date="2017-07" db="EMBL/GenBank/DDBJ databases">
        <title>Amycolatopsis alba DSM 44262 Genome sequencing and assembly.</title>
        <authorList>
            <person name="Kaur N."/>
            <person name="Mayilraj S."/>
        </authorList>
    </citation>
    <scope>NUCLEOTIDE SEQUENCE [LARGE SCALE GENOMIC DNA]</scope>
    <source>
        <strain evidence="1 2">DSM 44262</strain>
    </source>
</reference>
<evidence type="ECO:0008006" key="3">
    <source>
        <dbReference type="Google" id="ProtNLM"/>
    </source>
</evidence>
<comment type="caution">
    <text evidence="1">The sequence shown here is derived from an EMBL/GenBank/DDBJ whole genome shotgun (WGS) entry which is preliminary data.</text>
</comment>
<evidence type="ECO:0000313" key="1">
    <source>
        <dbReference type="EMBL" id="OXM54895.1"/>
    </source>
</evidence>
<keyword evidence="2" id="KW-1185">Reference proteome</keyword>
<dbReference type="EMBL" id="NMQU01000008">
    <property type="protein sequence ID" value="OXM54895.1"/>
    <property type="molecule type" value="Genomic_DNA"/>
</dbReference>
<organism evidence="1 2">
    <name type="scientific">Amycolatopsis alba DSM 44262</name>
    <dbReference type="NCBI Taxonomy" id="1125972"/>
    <lineage>
        <taxon>Bacteria</taxon>
        <taxon>Bacillati</taxon>
        <taxon>Actinomycetota</taxon>
        <taxon>Actinomycetes</taxon>
        <taxon>Pseudonocardiales</taxon>
        <taxon>Pseudonocardiaceae</taxon>
        <taxon>Amycolatopsis</taxon>
    </lineage>
</organism>
<dbReference type="AlphaFoldDB" id="A0A229S7V2"/>
<evidence type="ECO:0000313" key="2">
    <source>
        <dbReference type="Proteomes" id="UP000215563"/>
    </source>
</evidence>
<name>A0A229S7V2_AMYAL</name>
<dbReference type="InterPro" id="IPR014262">
    <property type="entry name" value="HAF_rpt"/>
</dbReference>